<keyword evidence="1" id="KW-0812">Transmembrane</keyword>
<dbReference type="Gene3D" id="3.30.70.1440">
    <property type="entry name" value="Multidrug efflux transporter AcrB pore domain"/>
    <property type="match status" value="1"/>
</dbReference>
<organism evidence="2">
    <name type="scientific">hydrothermal vent metagenome</name>
    <dbReference type="NCBI Taxonomy" id="652676"/>
    <lineage>
        <taxon>unclassified sequences</taxon>
        <taxon>metagenomes</taxon>
        <taxon>ecological metagenomes</taxon>
    </lineage>
</organism>
<name>A0A3B1E6F7_9ZZZZ</name>
<dbReference type="SUPFAM" id="SSF82693">
    <property type="entry name" value="Multidrug efflux transporter AcrB pore domain, PN1, PN2, PC1 and PC2 subdomains"/>
    <property type="match status" value="1"/>
</dbReference>
<dbReference type="Pfam" id="PF00873">
    <property type="entry name" value="ACR_tran"/>
    <property type="match status" value="1"/>
</dbReference>
<dbReference type="InterPro" id="IPR001036">
    <property type="entry name" value="Acrflvin-R"/>
</dbReference>
<proteinExistence type="predicted"/>
<protein>
    <submittedName>
        <fullName evidence="2">Acriflavin resistance protein</fullName>
    </submittedName>
</protein>
<feature type="transmembrane region" description="Helical" evidence="1">
    <location>
        <begin position="419"/>
        <end position="438"/>
    </location>
</feature>
<feature type="transmembrane region" description="Helical" evidence="1">
    <location>
        <begin position="505"/>
        <end position="525"/>
    </location>
</feature>
<dbReference type="InterPro" id="IPR027463">
    <property type="entry name" value="AcrB_DN_DC_subdom"/>
</dbReference>
<feature type="transmembrane region" description="Helical" evidence="1">
    <location>
        <begin position="531"/>
        <end position="552"/>
    </location>
</feature>
<dbReference type="EMBL" id="UOYO01000035">
    <property type="protein sequence ID" value="VAY87806.1"/>
    <property type="molecule type" value="Genomic_DNA"/>
</dbReference>
<dbReference type="PANTHER" id="PTHR32063:SF16">
    <property type="entry name" value="CATION EFFLUX SYSTEM (ACRB_ACRD_ACRF FAMILY)"/>
    <property type="match status" value="1"/>
</dbReference>
<evidence type="ECO:0000313" key="2">
    <source>
        <dbReference type="EMBL" id="VAY87806.1"/>
    </source>
</evidence>
<dbReference type="GO" id="GO:0005886">
    <property type="term" value="C:plasma membrane"/>
    <property type="evidence" value="ECO:0007669"/>
    <property type="project" value="TreeGrafter"/>
</dbReference>
<accession>A0A3B1E6F7</accession>
<dbReference type="GO" id="GO:0042910">
    <property type="term" value="F:xenobiotic transmembrane transporter activity"/>
    <property type="evidence" value="ECO:0007669"/>
    <property type="project" value="TreeGrafter"/>
</dbReference>
<feature type="transmembrane region" description="Helical" evidence="1">
    <location>
        <begin position="26"/>
        <end position="44"/>
    </location>
</feature>
<gene>
    <name evidence="2" type="ORF">MNB_ARC-1_109</name>
</gene>
<dbReference type="Gene3D" id="3.30.70.1430">
    <property type="entry name" value="Multidrug efflux transporter AcrB pore domain"/>
    <property type="match status" value="1"/>
</dbReference>
<reference evidence="2" key="1">
    <citation type="submission" date="2018-10" db="EMBL/GenBank/DDBJ databases">
        <authorList>
            <person name="Aoki K."/>
        </authorList>
    </citation>
    <scope>NUCLEOTIDE SEQUENCE</scope>
</reference>
<dbReference type="AlphaFoldDB" id="A0A3B1E6F7"/>
<dbReference type="Gene3D" id="3.30.2090.10">
    <property type="entry name" value="Multidrug efflux transporter AcrB TolC docking domain, DN and DC subdomains"/>
    <property type="match status" value="1"/>
</dbReference>
<dbReference type="PANTHER" id="PTHR32063">
    <property type="match status" value="1"/>
</dbReference>
<feature type="transmembrane region" description="Helical" evidence="1">
    <location>
        <begin position="450"/>
        <end position="467"/>
    </location>
</feature>
<dbReference type="SUPFAM" id="SSF82866">
    <property type="entry name" value="Multidrug efflux transporter AcrB transmembrane domain"/>
    <property type="match status" value="1"/>
</dbReference>
<evidence type="ECO:0000256" key="1">
    <source>
        <dbReference type="SAM" id="Phobius"/>
    </source>
</evidence>
<keyword evidence="1" id="KW-1133">Transmembrane helix</keyword>
<dbReference type="Gene3D" id="1.20.1640.10">
    <property type="entry name" value="Multidrug efflux transporter AcrB transmembrane domain"/>
    <property type="match status" value="1"/>
</dbReference>
<feature type="transmembrane region" description="Helical" evidence="1">
    <location>
        <begin position="394"/>
        <end position="412"/>
    </location>
</feature>
<keyword evidence="1" id="KW-0472">Membrane</keyword>
<sequence>MNHTNPRPLLLQRAIHSILESSFKKFLIYLITLFLFVGSIYMVSSEIVKAKMLPGKDSDTFSLYVDLPTGSSVQKTKEVTTCISKELMKEDAIVSSSVFLGEGLPLDFAGMVKGSAMKSAQNEAEMMINLKRADHRSEQSYNIVHRIRPIVQNRCSMNGASIKFIEPPAGPPTLADVVAEITGGKSFESRRYFANEVANILREQNTLVDIDVLADDTTYEYSLILNNNKIIESGIGLEQVKKMLYIAFEGSDIGVINKRNAENQIKIFLRLDDSRLLKNVAIEDISDKLKDLKLMNPMGLMIPMNNFVEIKKIKRIATINSKNLQNMINVIATTDKDSQIYPLLDARSDMLEKLSQKYEVVKTNMLNLSFKDKKTSETFSLAWDGELKVTIDTFIELGGAFIGALILIYFLMVIYYKRFAIAGAIVLSSFLSLIGVIIGHYVMDLITSDTFYLTATSLIGFIGLIGINSRNSLLIIDFAEQLMNENKMNAVKAISIATSTRAKPILLTVLAIVFASSLLAGDAVFGGLGVALIGGTLFAYLVSLFFVPMAILNSLKKNENNLSFSTSKTKIR</sequence>